<reference evidence="3" key="1">
    <citation type="submission" date="2016-12" db="EMBL/GenBank/DDBJ databases">
        <authorList>
            <person name="Brunel B."/>
        </authorList>
    </citation>
    <scope>NUCLEOTIDE SEQUENCE [LARGE SCALE GENOMIC DNA]</scope>
</reference>
<evidence type="ECO:0000256" key="1">
    <source>
        <dbReference type="SAM" id="MobiDB-lite"/>
    </source>
</evidence>
<feature type="region of interest" description="Disordered" evidence="1">
    <location>
        <begin position="1"/>
        <end position="29"/>
    </location>
</feature>
<evidence type="ECO:0000313" key="2">
    <source>
        <dbReference type="EMBL" id="SJM34037.1"/>
    </source>
</evidence>
<sequence length="94" mass="9885">MFGTDFSDPDQIYGSARLPPVPPSVPPHATLKETKKASLHPTVGAPGPFVGAAEHYTLANPNVGWRSVPAGVPRSVYNGVPFPNLFRSGSTNTS</sequence>
<name>A0A2P9ASG3_9HYPH</name>
<gene>
    <name evidence="2" type="ORF">BQ8482_380220</name>
</gene>
<evidence type="ECO:0000313" key="3">
    <source>
        <dbReference type="Proteomes" id="UP000245698"/>
    </source>
</evidence>
<dbReference type="EMBL" id="FUIG01000046">
    <property type="protein sequence ID" value="SJM34037.1"/>
    <property type="molecule type" value="Genomic_DNA"/>
</dbReference>
<dbReference type="Proteomes" id="UP000245698">
    <property type="component" value="Unassembled WGS sequence"/>
</dbReference>
<organism evidence="2 3">
    <name type="scientific">Mesorhizobium delmotii</name>
    <dbReference type="NCBI Taxonomy" id="1631247"/>
    <lineage>
        <taxon>Bacteria</taxon>
        <taxon>Pseudomonadati</taxon>
        <taxon>Pseudomonadota</taxon>
        <taxon>Alphaproteobacteria</taxon>
        <taxon>Hyphomicrobiales</taxon>
        <taxon>Phyllobacteriaceae</taxon>
        <taxon>Mesorhizobium</taxon>
    </lineage>
</organism>
<protein>
    <submittedName>
        <fullName evidence="2">Uncharacterized protein</fullName>
    </submittedName>
</protein>
<dbReference type="AlphaFoldDB" id="A0A2P9ASG3"/>
<proteinExistence type="predicted"/>
<keyword evidence="3" id="KW-1185">Reference proteome</keyword>
<accession>A0A2P9ASG3</accession>